<dbReference type="Proteomes" id="UP000606974">
    <property type="component" value="Unassembled WGS sequence"/>
</dbReference>
<protein>
    <recommendedName>
        <fullName evidence="1">D-xylose reductase [NAD(P)H]</fullName>
        <ecNumber evidence="1">1.1.1.307</ecNumber>
    </recommendedName>
</protein>
<dbReference type="InterPro" id="IPR036812">
    <property type="entry name" value="NAD(P)_OxRdtase_dom_sf"/>
</dbReference>
<comment type="catalytic activity">
    <reaction evidence="4">
        <text>xylitol + NADP(+) = D-xylose + NADPH + H(+)</text>
        <dbReference type="Rhea" id="RHEA:27445"/>
        <dbReference type="ChEBI" id="CHEBI:15378"/>
        <dbReference type="ChEBI" id="CHEBI:17151"/>
        <dbReference type="ChEBI" id="CHEBI:53455"/>
        <dbReference type="ChEBI" id="CHEBI:57783"/>
        <dbReference type="ChEBI" id="CHEBI:58349"/>
        <dbReference type="EC" id="1.1.1.307"/>
    </reaction>
</comment>
<comment type="function">
    <text evidence="3">Catalyzes the initial reaction in the xylose utilization pathway by reducing D-xylose into xylitol. Xylose is a major component of hemicelluloses such as xylan. Most fungi utilize D-xylose via three enzymatic reactions, xylose reductase (XR), xylitol dehydrogenase (XDH), and xylulokinase, to form xylulose 5-phosphate, which enters pentose phosphate pathway.</text>
</comment>
<evidence type="ECO:0000259" key="9">
    <source>
        <dbReference type="Pfam" id="PF00248"/>
    </source>
</evidence>
<evidence type="ECO:0000313" key="11">
    <source>
        <dbReference type="Proteomes" id="UP000606974"/>
    </source>
</evidence>
<accession>A0A8H7E2D1</accession>
<comment type="caution">
    <text evidence="10">The sequence shown here is derived from an EMBL/GenBank/DDBJ whole genome shotgun (WGS) entry which is preliminary data.</text>
</comment>
<dbReference type="PRINTS" id="PR00069">
    <property type="entry name" value="ALDKETRDTASE"/>
</dbReference>
<evidence type="ECO:0000256" key="8">
    <source>
        <dbReference type="PIRSR" id="PIRSR000097-3"/>
    </source>
</evidence>
<evidence type="ECO:0000256" key="2">
    <source>
        <dbReference type="ARBA" id="ARBA00023002"/>
    </source>
</evidence>
<feature type="site" description="Lowers pKa of active site Tyr" evidence="8">
    <location>
        <position position="115"/>
    </location>
</feature>
<dbReference type="InterPro" id="IPR023210">
    <property type="entry name" value="NADP_OxRdtase_dom"/>
</dbReference>
<dbReference type="PIRSF" id="PIRSF000097">
    <property type="entry name" value="AKR"/>
    <property type="match status" value="1"/>
</dbReference>
<dbReference type="EC" id="1.1.1.307" evidence="1"/>
<evidence type="ECO:0000313" key="10">
    <source>
        <dbReference type="EMBL" id="KAF7507984.1"/>
    </source>
</evidence>
<keyword evidence="11" id="KW-1185">Reference proteome</keyword>
<evidence type="ECO:0000256" key="4">
    <source>
        <dbReference type="ARBA" id="ARBA00047534"/>
    </source>
</evidence>
<dbReference type="SUPFAM" id="SSF51430">
    <property type="entry name" value="NAD(P)-linked oxidoreductase"/>
    <property type="match status" value="1"/>
</dbReference>
<evidence type="ECO:0000256" key="3">
    <source>
        <dbReference type="ARBA" id="ARBA00025065"/>
    </source>
</evidence>
<feature type="binding site" evidence="7">
    <location>
        <position position="148"/>
    </location>
    <ligand>
        <name>substrate</name>
    </ligand>
</feature>
<reference evidence="10" key="1">
    <citation type="submission" date="2020-02" db="EMBL/GenBank/DDBJ databases">
        <authorList>
            <person name="Palmer J.M."/>
        </authorList>
    </citation>
    <scope>NUCLEOTIDE SEQUENCE</scope>
    <source>
        <strain evidence="10">EPUS1.4</strain>
        <tissue evidence="10">Thallus</tissue>
    </source>
</reference>
<dbReference type="InterPro" id="IPR018170">
    <property type="entry name" value="Aldo/ket_reductase_CS"/>
</dbReference>
<evidence type="ECO:0000256" key="5">
    <source>
        <dbReference type="ARBA" id="ARBA00049485"/>
    </source>
</evidence>
<evidence type="ECO:0000256" key="7">
    <source>
        <dbReference type="PIRSR" id="PIRSR000097-2"/>
    </source>
</evidence>
<dbReference type="EMBL" id="JAACFV010000060">
    <property type="protein sequence ID" value="KAF7507984.1"/>
    <property type="molecule type" value="Genomic_DNA"/>
</dbReference>
<feature type="active site" description="Proton donor" evidence="6">
    <location>
        <position position="90"/>
    </location>
</feature>
<dbReference type="PROSITE" id="PS00062">
    <property type="entry name" value="ALDOKETO_REDUCTASE_2"/>
    <property type="match status" value="1"/>
</dbReference>
<dbReference type="InterPro" id="IPR020471">
    <property type="entry name" value="AKR"/>
</dbReference>
<evidence type="ECO:0000256" key="1">
    <source>
        <dbReference type="ARBA" id="ARBA00012845"/>
    </source>
</evidence>
<dbReference type="CDD" id="cd19071">
    <property type="entry name" value="AKR_AKR1-5-like"/>
    <property type="match status" value="1"/>
</dbReference>
<sequence length="345" mass="38375">MAMLALRHAVLAVLAVFISIFSNPLLVYSKQAVLKQHSADSPDSSLSPPALTYIPPVGLGLWLSKGSNATHAVEYALNAGYHHLDSAAAYNNEEYVGKGISLSNLPRSSFWITSKLWNSAHRPSDVRPALEKTLSQLDVPYLDLYLMHWPVAFNPEKAGSVLDKDTSILDTWRAMEDLVRAGLTKHIGVSNFAKHDVDDLLSQCEICPTAHEFETHPYLQQQDFVDFHHRNGMQVIAYSPLANINPIYDSKNKLTPILEDPFWVELAKEKNVTAAQAILAWGVQRGTVVIPKSVHEGRIIENFASQNVRFSDAEMDMVAGQDRQARFNNPSKDWGVDLFDDLDGA</sequence>
<dbReference type="OrthoDB" id="416253at2759"/>
<name>A0A8H7E2D1_9EURO</name>
<comment type="catalytic activity">
    <reaction evidence="5">
        <text>xylitol + NAD(+) = D-xylose + NADH + H(+)</text>
        <dbReference type="Rhea" id="RHEA:27441"/>
        <dbReference type="ChEBI" id="CHEBI:15378"/>
        <dbReference type="ChEBI" id="CHEBI:17151"/>
        <dbReference type="ChEBI" id="CHEBI:53455"/>
        <dbReference type="ChEBI" id="CHEBI:57540"/>
        <dbReference type="ChEBI" id="CHEBI:57945"/>
        <dbReference type="EC" id="1.1.1.307"/>
    </reaction>
</comment>
<dbReference type="Pfam" id="PF00248">
    <property type="entry name" value="Aldo_ket_red"/>
    <property type="match status" value="1"/>
</dbReference>
<dbReference type="PANTHER" id="PTHR11732">
    <property type="entry name" value="ALDO/KETO REDUCTASE"/>
    <property type="match status" value="1"/>
</dbReference>
<organism evidence="10 11">
    <name type="scientific">Endocarpon pusillum</name>
    <dbReference type="NCBI Taxonomy" id="364733"/>
    <lineage>
        <taxon>Eukaryota</taxon>
        <taxon>Fungi</taxon>
        <taxon>Dikarya</taxon>
        <taxon>Ascomycota</taxon>
        <taxon>Pezizomycotina</taxon>
        <taxon>Eurotiomycetes</taxon>
        <taxon>Chaetothyriomycetidae</taxon>
        <taxon>Verrucariales</taxon>
        <taxon>Verrucariaceae</taxon>
        <taxon>Endocarpon</taxon>
    </lineage>
</organism>
<feature type="domain" description="NADP-dependent oxidoreductase" evidence="9">
    <location>
        <begin position="57"/>
        <end position="318"/>
    </location>
</feature>
<keyword evidence="2" id="KW-0560">Oxidoreductase</keyword>
<gene>
    <name evidence="10" type="ORF">GJ744_009881</name>
</gene>
<dbReference type="GO" id="GO:0016491">
    <property type="term" value="F:oxidoreductase activity"/>
    <property type="evidence" value="ECO:0007669"/>
    <property type="project" value="UniProtKB-KW"/>
</dbReference>
<evidence type="ECO:0000256" key="6">
    <source>
        <dbReference type="PIRSR" id="PIRSR000097-1"/>
    </source>
</evidence>
<dbReference type="AlphaFoldDB" id="A0A8H7E2D1"/>
<proteinExistence type="predicted"/>
<dbReference type="Gene3D" id="3.20.20.100">
    <property type="entry name" value="NADP-dependent oxidoreductase domain"/>
    <property type="match status" value="1"/>
</dbReference>